<dbReference type="GO" id="GO:0000922">
    <property type="term" value="C:spindle pole"/>
    <property type="evidence" value="ECO:0007669"/>
    <property type="project" value="TreeGrafter"/>
</dbReference>
<accession>A0AAU9JWQ5</accession>
<reference evidence="6" key="1">
    <citation type="submission" date="2021-09" db="EMBL/GenBank/DDBJ databases">
        <authorList>
            <consortium name="AG Swart"/>
            <person name="Singh M."/>
            <person name="Singh A."/>
            <person name="Seah K."/>
            <person name="Emmerich C."/>
        </authorList>
    </citation>
    <scope>NUCLEOTIDE SEQUENCE</scope>
    <source>
        <strain evidence="6">ATCC30299</strain>
    </source>
</reference>
<dbReference type="Gene3D" id="1.20.5.190">
    <property type="match status" value="1"/>
</dbReference>
<dbReference type="GO" id="GO:0005516">
    <property type="term" value="F:calmodulin binding"/>
    <property type="evidence" value="ECO:0007669"/>
    <property type="project" value="UniProtKB-KW"/>
</dbReference>
<feature type="compositionally biased region" description="Low complexity" evidence="5">
    <location>
        <begin position="434"/>
        <end position="448"/>
    </location>
</feature>
<protein>
    <submittedName>
        <fullName evidence="6">Uncharacterized protein</fullName>
    </submittedName>
</protein>
<evidence type="ECO:0000313" key="6">
    <source>
        <dbReference type="EMBL" id="CAG9329966.1"/>
    </source>
</evidence>
<name>A0AAU9JWQ5_9CILI</name>
<dbReference type="Pfam" id="PF00612">
    <property type="entry name" value="IQ"/>
    <property type="match status" value="2"/>
</dbReference>
<dbReference type="AlphaFoldDB" id="A0AAU9JWQ5"/>
<evidence type="ECO:0000313" key="7">
    <source>
        <dbReference type="Proteomes" id="UP001162131"/>
    </source>
</evidence>
<dbReference type="PANTHER" id="PTHR22706">
    <property type="entry name" value="ASSEMBLY FACTOR FOR SPINDLE MICROTUBULES"/>
    <property type="match status" value="1"/>
</dbReference>
<comment type="subcellular location">
    <subcellularLocation>
        <location evidence="1">Cytoplasm</location>
    </subcellularLocation>
</comment>
<evidence type="ECO:0000256" key="5">
    <source>
        <dbReference type="SAM" id="MobiDB-lite"/>
    </source>
</evidence>
<dbReference type="GO" id="GO:0000278">
    <property type="term" value="P:mitotic cell cycle"/>
    <property type="evidence" value="ECO:0007669"/>
    <property type="project" value="TreeGrafter"/>
</dbReference>
<organism evidence="6 7">
    <name type="scientific">Blepharisma stoltei</name>
    <dbReference type="NCBI Taxonomy" id="1481888"/>
    <lineage>
        <taxon>Eukaryota</taxon>
        <taxon>Sar</taxon>
        <taxon>Alveolata</taxon>
        <taxon>Ciliophora</taxon>
        <taxon>Postciliodesmatophora</taxon>
        <taxon>Heterotrichea</taxon>
        <taxon>Heterotrichida</taxon>
        <taxon>Blepharismidae</taxon>
        <taxon>Blepharisma</taxon>
    </lineage>
</organism>
<dbReference type="PANTHER" id="PTHR22706:SF1">
    <property type="entry name" value="ASSEMBLY FACTOR FOR SPINDLE MICROTUBULES"/>
    <property type="match status" value="1"/>
</dbReference>
<dbReference type="CDD" id="cd23767">
    <property type="entry name" value="IQCD"/>
    <property type="match status" value="1"/>
</dbReference>
<keyword evidence="2" id="KW-0963">Cytoplasm</keyword>
<keyword evidence="4" id="KW-0112">Calmodulin-binding</keyword>
<dbReference type="PROSITE" id="PS50096">
    <property type="entry name" value="IQ"/>
    <property type="match status" value="3"/>
</dbReference>
<dbReference type="GO" id="GO:0007051">
    <property type="term" value="P:spindle organization"/>
    <property type="evidence" value="ECO:0007669"/>
    <property type="project" value="TreeGrafter"/>
</dbReference>
<evidence type="ECO:0000256" key="4">
    <source>
        <dbReference type="ARBA" id="ARBA00022860"/>
    </source>
</evidence>
<dbReference type="InterPro" id="IPR000048">
    <property type="entry name" value="IQ_motif_EF-hand-BS"/>
</dbReference>
<proteinExistence type="predicted"/>
<dbReference type="InterPro" id="IPR051185">
    <property type="entry name" value="ASPM"/>
</dbReference>
<dbReference type="Proteomes" id="UP001162131">
    <property type="component" value="Unassembled WGS sequence"/>
</dbReference>
<evidence type="ECO:0000256" key="2">
    <source>
        <dbReference type="ARBA" id="ARBA00022490"/>
    </source>
</evidence>
<dbReference type="EMBL" id="CAJZBQ010000050">
    <property type="protein sequence ID" value="CAG9329966.1"/>
    <property type="molecule type" value="Genomic_DNA"/>
</dbReference>
<keyword evidence="7" id="KW-1185">Reference proteome</keyword>
<feature type="compositionally biased region" description="Basic residues" evidence="5">
    <location>
        <begin position="409"/>
        <end position="423"/>
    </location>
</feature>
<evidence type="ECO:0000256" key="1">
    <source>
        <dbReference type="ARBA" id="ARBA00004496"/>
    </source>
</evidence>
<dbReference type="GO" id="GO:0051295">
    <property type="term" value="P:establishment of meiotic spindle localization"/>
    <property type="evidence" value="ECO:0007669"/>
    <property type="project" value="TreeGrafter"/>
</dbReference>
<evidence type="ECO:0000256" key="3">
    <source>
        <dbReference type="ARBA" id="ARBA00022737"/>
    </source>
</evidence>
<sequence length="484" mass="57360">MKNTYKQSRLSATYLEGFNYDFNKRTILRNTFELPQINTSYAAPSILKRNITRFKGTDTQRFYNDNSLQKNLKDREKIQKIINEEKELIKKLEKAHQKRILMEGAHKAQIERARVLDRYRDQQKAIEIKAATTIQRHFRGYFTRQKYNRLLRSKNKQVLKTKLSQVNEELNKFYLFLGSEKTKEIVKIQQNIRLWLFRRRLKDKQHINEAALKIQRSIKAFLYRRRFKKGLENLRRKELRRRRRTKKRNKSISVKVVEQATPTVTLSSSIEDTKNLNVPNREKTPERTDAILSESEESFISTDNRWSIEEPKISQEIPLNQPSLISKTLRRKLNLTYLKPTEVFLNKRDTPIPHAQSPIPKVSKNRNFLRPTITHQIYTSQTHRYTSSSPVWKYTLNNNIAPTPPLPKLVKRNKSKFGHKKSKSHIETTRINYEESSSSENSNSSFEYFQPEHKSVRLKDALPDLWTIVNKFGKNELTDAKKSQ</sequence>
<dbReference type="SMART" id="SM00015">
    <property type="entry name" value="IQ"/>
    <property type="match status" value="3"/>
</dbReference>
<dbReference type="GO" id="GO:0005737">
    <property type="term" value="C:cytoplasm"/>
    <property type="evidence" value="ECO:0007669"/>
    <property type="project" value="UniProtKB-SubCell"/>
</dbReference>
<keyword evidence="3" id="KW-0677">Repeat</keyword>
<comment type="caution">
    <text evidence="6">The sequence shown here is derived from an EMBL/GenBank/DDBJ whole genome shotgun (WGS) entry which is preliminary data.</text>
</comment>
<feature type="region of interest" description="Disordered" evidence="5">
    <location>
        <begin position="405"/>
        <end position="448"/>
    </location>
</feature>
<gene>
    <name evidence="6" type="ORF">BSTOLATCC_MIC50082</name>
</gene>